<evidence type="ECO:0000313" key="2">
    <source>
        <dbReference type="EMBL" id="KAK4303793.1"/>
    </source>
</evidence>
<dbReference type="EMBL" id="JAWZYT010002527">
    <property type="protein sequence ID" value="KAK4303793.1"/>
    <property type="molecule type" value="Genomic_DNA"/>
</dbReference>
<accession>A0AAE1P8N6</accession>
<keyword evidence="3" id="KW-1185">Reference proteome</keyword>
<name>A0AAE1P8N6_9EUCA</name>
<sequence length="125" mass="13363">MASGRSAVVDWVRFMWPPSSLRATKHRARTVPRHSAMGEGKDISSGHSGPRHRGPGHVMSKDTVSGQGARTQCQVRVPGHRAKSGCQDTVPGQGARTQCQVRVPGHCARSGYQDTVPGQGARTQV</sequence>
<reference evidence="2" key="1">
    <citation type="submission" date="2023-11" db="EMBL/GenBank/DDBJ databases">
        <title>Genome assemblies of two species of porcelain crab, Petrolisthes cinctipes and Petrolisthes manimaculis (Anomura: Porcellanidae).</title>
        <authorList>
            <person name="Angst P."/>
        </authorList>
    </citation>
    <scope>NUCLEOTIDE SEQUENCE</scope>
    <source>
        <strain evidence="2">PB745_02</strain>
        <tissue evidence="2">Gill</tissue>
    </source>
</reference>
<gene>
    <name evidence="2" type="ORF">Pmani_024223</name>
</gene>
<comment type="caution">
    <text evidence="2">The sequence shown here is derived from an EMBL/GenBank/DDBJ whole genome shotgun (WGS) entry which is preliminary data.</text>
</comment>
<organism evidence="2 3">
    <name type="scientific">Petrolisthes manimaculis</name>
    <dbReference type="NCBI Taxonomy" id="1843537"/>
    <lineage>
        <taxon>Eukaryota</taxon>
        <taxon>Metazoa</taxon>
        <taxon>Ecdysozoa</taxon>
        <taxon>Arthropoda</taxon>
        <taxon>Crustacea</taxon>
        <taxon>Multicrustacea</taxon>
        <taxon>Malacostraca</taxon>
        <taxon>Eumalacostraca</taxon>
        <taxon>Eucarida</taxon>
        <taxon>Decapoda</taxon>
        <taxon>Pleocyemata</taxon>
        <taxon>Anomura</taxon>
        <taxon>Galatheoidea</taxon>
        <taxon>Porcellanidae</taxon>
        <taxon>Petrolisthes</taxon>
    </lineage>
</organism>
<dbReference type="AlphaFoldDB" id="A0AAE1P8N6"/>
<feature type="region of interest" description="Disordered" evidence="1">
    <location>
        <begin position="25"/>
        <end position="70"/>
    </location>
</feature>
<evidence type="ECO:0000313" key="3">
    <source>
        <dbReference type="Proteomes" id="UP001292094"/>
    </source>
</evidence>
<dbReference type="Proteomes" id="UP001292094">
    <property type="component" value="Unassembled WGS sequence"/>
</dbReference>
<proteinExistence type="predicted"/>
<evidence type="ECO:0000256" key="1">
    <source>
        <dbReference type="SAM" id="MobiDB-lite"/>
    </source>
</evidence>
<protein>
    <submittedName>
        <fullName evidence="2">Uncharacterized protein</fullName>
    </submittedName>
</protein>